<dbReference type="Proteomes" id="UP000242254">
    <property type="component" value="Unassembled WGS sequence"/>
</dbReference>
<feature type="domain" description="Tc1-like transposase DDE" evidence="1">
    <location>
        <begin position="115"/>
        <end position="202"/>
    </location>
</feature>
<dbReference type="Pfam" id="PF13358">
    <property type="entry name" value="DDE_3"/>
    <property type="match status" value="1"/>
</dbReference>
<dbReference type="RefSeq" id="XP_023466560.1">
    <property type="nucleotide sequence ID" value="XM_023613811.1"/>
</dbReference>
<reference evidence="2 3" key="1">
    <citation type="journal article" date="2016" name="Proc. Natl. Acad. Sci. U.S.A.">
        <title>Lipid metabolic changes in an early divergent fungus govern the establishment of a mutualistic symbiosis with endobacteria.</title>
        <authorList>
            <person name="Lastovetsky O.A."/>
            <person name="Gaspar M.L."/>
            <person name="Mondo S.J."/>
            <person name="LaButti K.M."/>
            <person name="Sandor L."/>
            <person name="Grigoriev I.V."/>
            <person name="Henry S.A."/>
            <person name="Pawlowska T.E."/>
        </authorList>
    </citation>
    <scope>NUCLEOTIDE SEQUENCE [LARGE SCALE GENOMIC DNA]</scope>
    <source>
        <strain evidence="2 3">ATCC 52813</strain>
    </source>
</reference>
<dbReference type="EMBL" id="KZ303848">
    <property type="protein sequence ID" value="PHZ12852.1"/>
    <property type="molecule type" value="Genomic_DNA"/>
</dbReference>
<keyword evidence="3" id="KW-1185">Reference proteome</keyword>
<proteinExistence type="predicted"/>
<name>A0A2G4SVU1_RHIZD</name>
<dbReference type="InterPro" id="IPR036397">
    <property type="entry name" value="RNaseH_sf"/>
</dbReference>
<dbReference type="Gene3D" id="3.30.420.10">
    <property type="entry name" value="Ribonuclease H-like superfamily/Ribonuclease H"/>
    <property type="match status" value="1"/>
</dbReference>
<evidence type="ECO:0000313" key="3">
    <source>
        <dbReference type="Proteomes" id="UP000242254"/>
    </source>
</evidence>
<sequence>MQNTSMKLPKAAKETVIAACNFYKEWKPNEGTVLPGYKLASEIKKKSNNIKLTEEHSQFIEDYIQEHPTCIKADCRELDRVIWTDDSTFEEEHILGKQDGGYSLIVWEGIIFSNKTPLVFMKKDKRTAVGFIEQMYGPALLNFYSSLPNPILIEDNAPVRTANYARKQREEHGFEKLKRLAQSPGLNPIENFWYQVKTKIKLDEMDLRAMKGLKEIMRNMWD</sequence>
<dbReference type="AlphaFoldDB" id="A0A2G4SVU1"/>
<dbReference type="STRING" id="1340429.A0A2G4SVU1"/>
<evidence type="ECO:0000313" key="2">
    <source>
        <dbReference type="EMBL" id="PHZ12852.1"/>
    </source>
</evidence>
<dbReference type="GO" id="GO:0003676">
    <property type="term" value="F:nucleic acid binding"/>
    <property type="evidence" value="ECO:0007669"/>
    <property type="project" value="InterPro"/>
</dbReference>
<dbReference type="GeneID" id="35444800"/>
<organism evidence="2 3">
    <name type="scientific">Rhizopus microsporus ATCC 52813</name>
    <dbReference type="NCBI Taxonomy" id="1340429"/>
    <lineage>
        <taxon>Eukaryota</taxon>
        <taxon>Fungi</taxon>
        <taxon>Fungi incertae sedis</taxon>
        <taxon>Mucoromycota</taxon>
        <taxon>Mucoromycotina</taxon>
        <taxon>Mucoromycetes</taxon>
        <taxon>Mucorales</taxon>
        <taxon>Mucorineae</taxon>
        <taxon>Rhizopodaceae</taxon>
        <taxon>Rhizopus</taxon>
    </lineage>
</organism>
<evidence type="ECO:0000259" key="1">
    <source>
        <dbReference type="Pfam" id="PF13358"/>
    </source>
</evidence>
<accession>A0A2G4SVU1</accession>
<gene>
    <name evidence="2" type="ORF">RHIMIDRAFT_291462</name>
</gene>
<dbReference type="InterPro" id="IPR038717">
    <property type="entry name" value="Tc1-like_DDE_dom"/>
</dbReference>
<protein>
    <recommendedName>
        <fullName evidence="1">Tc1-like transposase DDE domain-containing protein</fullName>
    </recommendedName>
</protein>